<dbReference type="SUPFAM" id="SSF69118">
    <property type="entry name" value="AhpD-like"/>
    <property type="match status" value="2"/>
</dbReference>
<evidence type="ECO:0000313" key="2">
    <source>
        <dbReference type="EMBL" id="NMP27343.1"/>
    </source>
</evidence>
<dbReference type="InterPro" id="IPR029032">
    <property type="entry name" value="AhpD-like"/>
</dbReference>
<dbReference type="InterPro" id="IPR003779">
    <property type="entry name" value="CMD-like"/>
</dbReference>
<comment type="caution">
    <text evidence="2">The sequence shown here is derived from an EMBL/GenBank/DDBJ whole genome shotgun (WGS) entry which is preliminary data.</text>
</comment>
<accession>A0A848MJD1</accession>
<evidence type="ECO:0000313" key="3">
    <source>
        <dbReference type="Proteomes" id="UP000585363"/>
    </source>
</evidence>
<sequence>MTQKTPATDLLDTLAEIAADSPLAAARNTRDAATEHTQGSYQALFAADGTASFPLAARLKIAQQIARWHGDTLLAEHYAAELASAGEKYAIADEKLQAAFSHAERLSFKPANATPEHLWALQASGWSTDAIVTLSQLIAFVSFQSRLVRGYRLISDKPVTDNGHTTAVAAVWRTDRKTQSGNHAPVAFTQDELNWEPWLPAKALAEFNASQQATLARFGHTDSDYFRLLARDLPVLEQRTLTDKGIFYTAGGLPRKERELAAAVASKVNGCIYCASVHARKAAQLSRQPEAVQRLLDVQPGGVLSVGQDARWQAEIDFSAALSATPPTANAADITRLRQAGLSDLELLDLVQATAFFAWANRLMLTLGEPFEK</sequence>
<dbReference type="Gene3D" id="1.20.1290.10">
    <property type="entry name" value="AhpD-like"/>
    <property type="match status" value="2"/>
</dbReference>
<dbReference type="Proteomes" id="UP000585363">
    <property type="component" value="Unassembled WGS sequence"/>
</dbReference>
<dbReference type="NCBIfam" id="TIGR00778">
    <property type="entry name" value="ahpD_dom"/>
    <property type="match status" value="1"/>
</dbReference>
<dbReference type="Pfam" id="PF02627">
    <property type="entry name" value="CMD"/>
    <property type="match status" value="1"/>
</dbReference>
<dbReference type="InterPro" id="IPR004675">
    <property type="entry name" value="AhpD_core"/>
</dbReference>
<reference evidence="2 3" key="1">
    <citation type="submission" date="2020-01" db="EMBL/GenBank/DDBJ databases">
        <authorList>
            <person name="Lee S.D."/>
        </authorList>
    </citation>
    <scope>NUCLEOTIDE SEQUENCE [LARGE SCALE GENOMIC DNA]</scope>
    <source>
        <strain evidence="2 3">SAP-1</strain>
    </source>
</reference>
<dbReference type="PANTHER" id="PTHR35446:SF2">
    <property type="entry name" value="CARBOXYMUCONOLACTONE DECARBOXYLASE-LIKE DOMAIN-CONTAINING PROTEIN"/>
    <property type="match status" value="1"/>
</dbReference>
<keyword evidence="2" id="KW-0560">Oxidoreductase</keyword>
<evidence type="ECO:0000259" key="1">
    <source>
        <dbReference type="Pfam" id="PF02627"/>
    </source>
</evidence>
<feature type="domain" description="Carboxymuconolactone decarboxylase-like" evidence="1">
    <location>
        <begin position="236"/>
        <end position="297"/>
    </location>
</feature>
<dbReference type="RefSeq" id="WP_169403060.1">
    <property type="nucleotide sequence ID" value="NZ_JAADJU010000005.1"/>
</dbReference>
<dbReference type="GO" id="GO:0051920">
    <property type="term" value="F:peroxiredoxin activity"/>
    <property type="evidence" value="ECO:0007669"/>
    <property type="project" value="InterPro"/>
</dbReference>
<dbReference type="NCBIfam" id="TIGR04030">
    <property type="entry name" value="perox_Avi_7169"/>
    <property type="match status" value="1"/>
</dbReference>
<protein>
    <submittedName>
        <fullName evidence="2">Alkylhydroperoxidase domain protein</fullName>
    </submittedName>
</protein>
<dbReference type="PANTHER" id="PTHR35446">
    <property type="entry name" value="SI:CH211-175M2.5"/>
    <property type="match status" value="1"/>
</dbReference>
<keyword evidence="3" id="KW-1185">Reference proteome</keyword>
<dbReference type="NCBIfam" id="TIGR01926">
    <property type="entry name" value="peroxid_rel"/>
    <property type="match status" value="1"/>
</dbReference>
<dbReference type="InterPro" id="IPR023923">
    <property type="entry name" value="AhpD_Avi7169"/>
</dbReference>
<keyword evidence="2" id="KW-0575">Peroxidase</keyword>
<proteinExistence type="predicted"/>
<reference evidence="2 3" key="2">
    <citation type="submission" date="2020-06" db="EMBL/GenBank/DDBJ databases">
        <title>Polyphasic characterization of a Rahnella strain isolated from tree sap.</title>
        <authorList>
            <person name="Kim I.S."/>
        </authorList>
    </citation>
    <scope>NUCLEOTIDE SEQUENCE [LARGE SCALE GENOMIC DNA]</scope>
    <source>
        <strain evidence="2 3">SAP-1</strain>
    </source>
</reference>
<gene>
    <name evidence="2" type="ORF">GW590_10740</name>
</gene>
<name>A0A848MJD1_9GAMM</name>
<dbReference type="EMBL" id="JAADJU010000005">
    <property type="protein sequence ID" value="NMP27343.1"/>
    <property type="molecule type" value="Genomic_DNA"/>
</dbReference>
<dbReference type="AlphaFoldDB" id="A0A848MJD1"/>
<organism evidence="2 3">
    <name type="scientific">Rouxiella aceris</name>
    <dbReference type="NCBI Taxonomy" id="2703884"/>
    <lineage>
        <taxon>Bacteria</taxon>
        <taxon>Pseudomonadati</taxon>
        <taxon>Pseudomonadota</taxon>
        <taxon>Gammaproteobacteria</taxon>
        <taxon>Enterobacterales</taxon>
        <taxon>Yersiniaceae</taxon>
        <taxon>Rouxiella</taxon>
    </lineage>
</organism>
<dbReference type="InterPro" id="IPR010195">
    <property type="entry name" value="Uncharacterised_peroxidase-rel"/>
</dbReference>